<comment type="caution">
    <text evidence="1">The sequence shown here is derived from an EMBL/GenBank/DDBJ whole genome shotgun (WGS) entry which is preliminary data.</text>
</comment>
<evidence type="ECO:0000313" key="2">
    <source>
        <dbReference type="Proteomes" id="UP001151760"/>
    </source>
</evidence>
<reference evidence="1" key="1">
    <citation type="journal article" date="2022" name="Int. J. Mol. Sci.">
        <title>Draft Genome of Tanacetum Coccineum: Genomic Comparison of Closely Related Tanacetum-Family Plants.</title>
        <authorList>
            <person name="Yamashiro T."/>
            <person name="Shiraishi A."/>
            <person name="Nakayama K."/>
            <person name="Satake H."/>
        </authorList>
    </citation>
    <scope>NUCLEOTIDE SEQUENCE</scope>
</reference>
<reference evidence="1" key="2">
    <citation type="submission" date="2022-01" db="EMBL/GenBank/DDBJ databases">
        <authorList>
            <person name="Yamashiro T."/>
            <person name="Shiraishi A."/>
            <person name="Satake H."/>
            <person name="Nakayama K."/>
        </authorList>
    </citation>
    <scope>NUCLEOTIDE SEQUENCE</scope>
</reference>
<protein>
    <submittedName>
        <fullName evidence="1">Uncharacterized protein</fullName>
    </submittedName>
</protein>
<organism evidence="1 2">
    <name type="scientific">Tanacetum coccineum</name>
    <dbReference type="NCBI Taxonomy" id="301880"/>
    <lineage>
        <taxon>Eukaryota</taxon>
        <taxon>Viridiplantae</taxon>
        <taxon>Streptophyta</taxon>
        <taxon>Embryophyta</taxon>
        <taxon>Tracheophyta</taxon>
        <taxon>Spermatophyta</taxon>
        <taxon>Magnoliopsida</taxon>
        <taxon>eudicotyledons</taxon>
        <taxon>Gunneridae</taxon>
        <taxon>Pentapetalae</taxon>
        <taxon>asterids</taxon>
        <taxon>campanulids</taxon>
        <taxon>Asterales</taxon>
        <taxon>Asteraceae</taxon>
        <taxon>Asteroideae</taxon>
        <taxon>Anthemideae</taxon>
        <taxon>Anthemidinae</taxon>
        <taxon>Tanacetum</taxon>
    </lineage>
</organism>
<dbReference type="EMBL" id="BQNB010015510">
    <property type="protein sequence ID" value="GJT40859.1"/>
    <property type="molecule type" value="Genomic_DNA"/>
</dbReference>
<keyword evidence="2" id="KW-1185">Reference proteome</keyword>
<name>A0ABQ5DUW2_9ASTR</name>
<accession>A0ABQ5DUW2</accession>
<evidence type="ECO:0000313" key="1">
    <source>
        <dbReference type="EMBL" id="GJT40859.1"/>
    </source>
</evidence>
<sequence length="114" mass="12163">MEMCPNEINWDDLLGSRLESAALILVSEVELTTTFSNRLSGWIVQGRSSVLAGSRDTSSEPYHPYNFDKVIYMMTCSFCSGGGGGGSVDVVSVVFVTLEGTSADALKAMALLLS</sequence>
<proteinExistence type="predicted"/>
<dbReference type="Proteomes" id="UP001151760">
    <property type="component" value="Unassembled WGS sequence"/>
</dbReference>
<gene>
    <name evidence="1" type="ORF">Tco_0940724</name>
</gene>